<comment type="caution">
    <text evidence="8">The sequence shown here is derived from an EMBL/GenBank/DDBJ whole genome shotgun (WGS) entry which is preliminary data.</text>
</comment>
<dbReference type="Proteomes" id="UP001287286">
    <property type="component" value="Unassembled WGS sequence"/>
</dbReference>
<evidence type="ECO:0000256" key="2">
    <source>
        <dbReference type="ARBA" id="ARBA00022692"/>
    </source>
</evidence>
<evidence type="ECO:0000256" key="4">
    <source>
        <dbReference type="ARBA" id="ARBA00023136"/>
    </source>
</evidence>
<feature type="region of interest" description="Disordered" evidence="5">
    <location>
        <begin position="102"/>
        <end position="125"/>
    </location>
</feature>
<dbReference type="GO" id="GO:0016020">
    <property type="term" value="C:membrane"/>
    <property type="evidence" value="ECO:0007669"/>
    <property type="project" value="UniProtKB-SubCell"/>
</dbReference>
<keyword evidence="4 6" id="KW-0472">Membrane</keyword>
<evidence type="ECO:0000256" key="6">
    <source>
        <dbReference type="SAM" id="Phobius"/>
    </source>
</evidence>
<evidence type="ECO:0000313" key="9">
    <source>
        <dbReference type="Proteomes" id="UP000245956"/>
    </source>
</evidence>
<protein>
    <submittedName>
        <fullName evidence="8">Uncharacterized protein</fullName>
    </submittedName>
</protein>
<organism evidence="8 9">
    <name type="scientific">Purpureocillium lilacinum</name>
    <name type="common">Paecilomyces lilacinus</name>
    <dbReference type="NCBI Taxonomy" id="33203"/>
    <lineage>
        <taxon>Eukaryota</taxon>
        <taxon>Fungi</taxon>
        <taxon>Dikarya</taxon>
        <taxon>Ascomycota</taxon>
        <taxon>Pezizomycotina</taxon>
        <taxon>Sordariomycetes</taxon>
        <taxon>Hypocreomycetidae</taxon>
        <taxon>Hypocreales</taxon>
        <taxon>Ophiocordycipitaceae</taxon>
        <taxon>Purpureocillium</taxon>
    </lineage>
</organism>
<evidence type="ECO:0000256" key="3">
    <source>
        <dbReference type="ARBA" id="ARBA00022989"/>
    </source>
</evidence>
<evidence type="ECO:0000313" key="8">
    <source>
        <dbReference type="EMBL" id="PWI75618.1"/>
    </source>
</evidence>
<proteinExistence type="predicted"/>
<evidence type="ECO:0000313" key="7">
    <source>
        <dbReference type="EMBL" id="KAK4091650.1"/>
    </source>
</evidence>
<dbReference type="Proteomes" id="UP000245956">
    <property type="component" value="Unassembled WGS sequence"/>
</dbReference>
<dbReference type="PANTHER" id="PTHR15549">
    <property type="entry name" value="PAIRED IMMUNOGLOBULIN-LIKE TYPE 2 RECEPTOR"/>
    <property type="match status" value="1"/>
</dbReference>
<reference evidence="8" key="1">
    <citation type="submission" date="2015-05" db="EMBL/GenBank/DDBJ databases">
        <authorList>
            <person name="Wang D.B."/>
            <person name="Wang M."/>
        </authorList>
    </citation>
    <scope>NUCLEOTIDE SEQUENCE</scope>
    <source>
        <strain evidence="8">36-1</strain>
    </source>
</reference>
<reference evidence="8 9" key="2">
    <citation type="journal article" date="2016" name="Front. Microbiol.">
        <title>Genome and transcriptome sequences reveal the specific parasitism of the nematophagous Purpureocillium lilacinum 36-1.</title>
        <authorList>
            <person name="Xie J."/>
            <person name="Li S."/>
            <person name="Mo C."/>
            <person name="Xiao X."/>
            <person name="Peng D."/>
            <person name="Wang G."/>
            <person name="Xiao Y."/>
        </authorList>
    </citation>
    <scope>NUCLEOTIDE SEQUENCE [LARGE SCALE GENOMIC DNA]</scope>
    <source>
        <strain evidence="8 9">36-1</strain>
    </source>
</reference>
<dbReference type="InterPro" id="IPR051694">
    <property type="entry name" value="Immunoregulatory_rcpt-like"/>
</dbReference>
<dbReference type="AlphaFoldDB" id="A0A2U3EM73"/>
<gene>
    <name evidence="8" type="ORF">PCL_06276</name>
    <name evidence="7" type="ORF">Purlil1_4080</name>
</gene>
<keyword evidence="3 6" id="KW-1133">Transmembrane helix</keyword>
<accession>A0A2U3EM73</accession>
<evidence type="ECO:0000256" key="1">
    <source>
        <dbReference type="ARBA" id="ARBA00004167"/>
    </source>
</evidence>
<keyword evidence="2 6" id="KW-0812">Transmembrane</keyword>
<reference evidence="7" key="3">
    <citation type="submission" date="2023-11" db="EMBL/GenBank/DDBJ databases">
        <authorList>
            <person name="Beijen E."/>
            <person name="Ohm R.A."/>
        </authorList>
    </citation>
    <scope>NUCLEOTIDE SEQUENCE</scope>
    <source>
        <strain evidence="7">CBS 150709</strain>
    </source>
</reference>
<keyword evidence="10" id="KW-1185">Reference proteome</keyword>
<sequence>MCMATGKELQKDGATLYVRGSCTDKTWRSNACPLFCSNPDDDNVAGGEGIGICSVGSGKLFYCINRNDVDCGKQENVLLFQEKPTPFTTIGVSPTTASMITSTISRTSETSRTETTSSVSTGPQSVAASISASSVPTQEASSSSNLGVSVGVGVGVGVPAVTIIGGVVWLIMRRRRLRKVESGLHDARQAADLDVPKAYFGEGGGTSMPPYSQPQHGRGIVYEAPGSSKMYYDPTTYELPAEVVSHARSPVINMK</sequence>
<dbReference type="EMBL" id="JAWRVI010000011">
    <property type="protein sequence ID" value="KAK4091650.1"/>
    <property type="molecule type" value="Genomic_DNA"/>
</dbReference>
<reference evidence="7 10" key="4">
    <citation type="journal article" date="2024" name="Microbiol. Resour. Announc.">
        <title>Genome annotations for the ascomycete fungi Trichoderma harzianum, Trichoderma aggressivum, and Purpureocillium lilacinum.</title>
        <authorList>
            <person name="Beijen E.P.W."/>
            <person name="Ohm R.A."/>
        </authorList>
    </citation>
    <scope>NUCLEOTIDE SEQUENCE [LARGE SCALE GENOMIC DNA]</scope>
    <source>
        <strain evidence="7 10">CBS 150709</strain>
    </source>
</reference>
<dbReference type="GO" id="GO:0071944">
    <property type="term" value="C:cell periphery"/>
    <property type="evidence" value="ECO:0007669"/>
    <property type="project" value="UniProtKB-ARBA"/>
</dbReference>
<name>A0A2U3EM73_PURLI</name>
<dbReference type="EMBL" id="LCWV01000002">
    <property type="protein sequence ID" value="PWI75618.1"/>
    <property type="molecule type" value="Genomic_DNA"/>
</dbReference>
<evidence type="ECO:0000256" key="5">
    <source>
        <dbReference type="SAM" id="MobiDB-lite"/>
    </source>
</evidence>
<comment type="subcellular location">
    <subcellularLocation>
        <location evidence="1">Membrane</location>
        <topology evidence="1">Single-pass membrane protein</topology>
    </subcellularLocation>
</comment>
<evidence type="ECO:0000313" key="10">
    <source>
        <dbReference type="Proteomes" id="UP001287286"/>
    </source>
</evidence>
<feature type="transmembrane region" description="Helical" evidence="6">
    <location>
        <begin position="146"/>
        <end position="172"/>
    </location>
</feature>